<dbReference type="Gene3D" id="3.30.200.20">
    <property type="entry name" value="Phosphorylase Kinase, domain 1"/>
    <property type="match status" value="1"/>
</dbReference>
<feature type="domain" description="Protein kinase" evidence="7">
    <location>
        <begin position="64"/>
        <end position="356"/>
    </location>
</feature>
<evidence type="ECO:0000256" key="4">
    <source>
        <dbReference type="ARBA" id="ARBA00022777"/>
    </source>
</evidence>
<evidence type="ECO:0000256" key="1">
    <source>
        <dbReference type="ARBA" id="ARBA00022553"/>
    </source>
</evidence>
<dbReference type="GeneID" id="108834967"/>
<dbReference type="InterPro" id="IPR000719">
    <property type="entry name" value="Prot_kinase_dom"/>
</dbReference>
<reference evidence="8" key="1">
    <citation type="journal article" date="2019" name="Database">
        <title>The radish genome database (RadishGD): an integrated information resource for radish genomics.</title>
        <authorList>
            <person name="Yu H.J."/>
            <person name="Baek S."/>
            <person name="Lee Y.J."/>
            <person name="Cho A."/>
            <person name="Mun J.H."/>
        </authorList>
    </citation>
    <scope>NUCLEOTIDE SEQUENCE [LARGE SCALE GENOMIC DNA]</scope>
    <source>
        <strain evidence="8">cv. WK10039</strain>
    </source>
</reference>
<dbReference type="SMART" id="SM00220">
    <property type="entry name" value="S_TKc"/>
    <property type="match status" value="1"/>
</dbReference>
<dbReference type="Gene3D" id="1.10.510.10">
    <property type="entry name" value="Transferase(Phosphotransferase) domain 1"/>
    <property type="match status" value="1"/>
</dbReference>
<evidence type="ECO:0000313" key="10">
    <source>
        <dbReference type="RefSeq" id="XP_056865307.1"/>
    </source>
</evidence>
<accession>A0A9W3DNX3</accession>
<gene>
    <name evidence="9 10" type="primary">LOC108834967</name>
</gene>
<dbReference type="PROSITE" id="PS50011">
    <property type="entry name" value="PROTEIN_KINASE_DOM"/>
    <property type="match status" value="1"/>
</dbReference>
<evidence type="ECO:0000313" key="9">
    <source>
        <dbReference type="RefSeq" id="XP_056865306.1"/>
    </source>
</evidence>
<dbReference type="PANTHER" id="PTHR47983:SF24">
    <property type="entry name" value="F11A17.22 PROTEIN-RELATED"/>
    <property type="match status" value="1"/>
</dbReference>
<dbReference type="GO" id="GO:0004672">
    <property type="term" value="F:protein kinase activity"/>
    <property type="evidence" value="ECO:0007669"/>
    <property type="project" value="InterPro"/>
</dbReference>
<dbReference type="InterPro" id="IPR001245">
    <property type="entry name" value="Ser-Thr/Tyr_kinase_cat_dom"/>
</dbReference>
<dbReference type="FunFam" id="1.10.510.10:FF:000095">
    <property type="entry name" value="protein STRUBBELIG-RECEPTOR FAMILY 8"/>
    <property type="match status" value="1"/>
</dbReference>
<keyword evidence="5" id="KW-0067">ATP-binding</keyword>
<dbReference type="InterPro" id="IPR011009">
    <property type="entry name" value="Kinase-like_dom_sf"/>
</dbReference>
<protein>
    <submittedName>
        <fullName evidence="9 10">Receptor-like cytoplasmic kinase 1 isoform X1</fullName>
    </submittedName>
</protein>
<dbReference type="Proteomes" id="UP000504610">
    <property type="component" value="Chromosome 4"/>
</dbReference>
<sequence length="356" mass="39302">MSCFSWCGSNDFLESSDSRPMQPHKPAGHNQSADQSVVQTNDIAVAAIPVDELRDITNNFGPKALIGEDEGEGSYGKAFYGVLKSGKAAFIKKLDPSKQPYQEFISKISMVSRLRHDNVIALVGYCVDGPLRVLAYEYAPNGSLHDILHGVAGALQGPSLTWHQRVKIAVGAAKGLEYLHGQVDPEVIHRDIKSSNILLFDDHVAKIADFDPSDQASPVTVRPYCSRGLEALKYKPPEYIIAGMFTKKSDVYSFGVVLLELLTGRRPDDHTLPHGRQSLVRWATHKLSKDKVKECVDARLLGDYPRKAVTQLKIKFDHIYGVMYDVQLAVVAACCVKDEAKLRPDMSNVVKALQTL</sequence>
<dbReference type="InterPro" id="IPR008271">
    <property type="entry name" value="Ser/Thr_kinase_AS"/>
</dbReference>
<organism evidence="8 9">
    <name type="scientific">Raphanus sativus</name>
    <name type="common">Radish</name>
    <name type="synonym">Raphanus raphanistrum var. sativus</name>
    <dbReference type="NCBI Taxonomy" id="3726"/>
    <lineage>
        <taxon>Eukaryota</taxon>
        <taxon>Viridiplantae</taxon>
        <taxon>Streptophyta</taxon>
        <taxon>Embryophyta</taxon>
        <taxon>Tracheophyta</taxon>
        <taxon>Spermatophyta</taxon>
        <taxon>Magnoliopsida</taxon>
        <taxon>eudicotyledons</taxon>
        <taxon>Gunneridae</taxon>
        <taxon>Pentapetalae</taxon>
        <taxon>rosids</taxon>
        <taxon>malvids</taxon>
        <taxon>Brassicales</taxon>
        <taxon>Brassicaceae</taxon>
        <taxon>Brassiceae</taxon>
        <taxon>Raphanus</taxon>
    </lineage>
</organism>
<dbReference type="PANTHER" id="PTHR47983">
    <property type="entry name" value="PTO-INTERACTING PROTEIN 1-LIKE"/>
    <property type="match status" value="1"/>
</dbReference>
<evidence type="ECO:0000313" key="8">
    <source>
        <dbReference type="Proteomes" id="UP000504610"/>
    </source>
</evidence>
<evidence type="ECO:0000256" key="3">
    <source>
        <dbReference type="ARBA" id="ARBA00022741"/>
    </source>
</evidence>
<dbReference type="GO" id="GO:0005524">
    <property type="term" value="F:ATP binding"/>
    <property type="evidence" value="ECO:0007669"/>
    <property type="project" value="UniProtKB-KW"/>
</dbReference>
<keyword evidence="8" id="KW-1185">Reference proteome</keyword>
<dbReference type="SUPFAM" id="SSF56112">
    <property type="entry name" value="Protein kinase-like (PK-like)"/>
    <property type="match status" value="1"/>
</dbReference>
<feature type="region of interest" description="Disordered" evidence="6">
    <location>
        <begin position="15"/>
        <end position="35"/>
    </location>
</feature>
<keyword evidence="4" id="KW-0418">Kinase</keyword>
<evidence type="ECO:0000256" key="2">
    <source>
        <dbReference type="ARBA" id="ARBA00022679"/>
    </source>
</evidence>
<keyword evidence="1" id="KW-0597">Phosphoprotein</keyword>
<evidence type="ECO:0000259" key="7">
    <source>
        <dbReference type="PROSITE" id="PS50011"/>
    </source>
</evidence>
<proteinExistence type="predicted"/>
<dbReference type="PROSITE" id="PS00108">
    <property type="entry name" value="PROTEIN_KINASE_ST"/>
    <property type="match status" value="1"/>
</dbReference>
<keyword evidence="2" id="KW-0808">Transferase</keyword>
<evidence type="ECO:0000256" key="6">
    <source>
        <dbReference type="SAM" id="MobiDB-lite"/>
    </source>
</evidence>
<reference evidence="9 10" key="2">
    <citation type="submission" date="2025-04" db="UniProtKB">
        <authorList>
            <consortium name="RefSeq"/>
        </authorList>
    </citation>
    <scope>IDENTIFICATION</scope>
    <source>
        <tissue evidence="9 10">Leaf</tissue>
    </source>
</reference>
<evidence type="ECO:0000256" key="5">
    <source>
        <dbReference type="ARBA" id="ARBA00022840"/>
    </source>
</evidence>
<dbReference type="Pfam" id="PF07714">
    <property type="entry name" value="PK_Tyr_Ser-Thr"/>
    <property type="match status" value="1"/>
</dbReference>
<dbReference type="InterPro" id="IPR052101">
    <property type="entry name" value="Plant_StressResp_Kinase"/>
</dbReference>
<dbReference type="RefSeq" id="XP_056865306.1">
    <property type="nucleotide sequence ID" value="XM_057009326.1"/>
</dbReference>
<dbReference type="AlphaFoldDB" id="A0A9W3DNX3"/>
<dbReference type="RefSeq" id="XP_056865307.1">
    <property type="nucleotide sequence ID" value="XM_057009327.1"/>
</dbReference>
<name>A0A9W3DNX3_RAPSA</name>
<keyword evidence="3" id="KW-0547">Nucleotide-binding</keyword>
<dbReference type="OrthoDB" id="346907at2759"/>